<keyword evidence="4" id="KW-1185">Reference proteome</keyword>
<gene>
    <name evidence="3" type="ORF">CONPUDRAFT_74070</name>
</gene>
<protein>
    <recommendedName>
        <fullName evidence="5">CLASP N-terminal domain-containing protein</fullName>
    </recommendedName>
</protein>
<sequence>MLHLFPHSLAFLSLARRSCSPTCEELPFVCPPGHGGHLGWQPCAPAPGAGHNNNNNNNEDLPEMTSTAGTRRARSDSHPNDLTDKLSARESKRYKAFADTLASNAPGIERKDLYDLIDAGECSGQFGAFLALSTKLLEREEDHKTIQRLDKELRCLREKDRLNGKDVKSVIGVRTTACMLSPNLPSYKDSIVPAIMVVFKKWPQLVKLTDEAFNNLELVEIVQGLVMNATSQSRSKIKTKIIKLLEECWSIVKLCRQLAVNTGLELGPDNWR</sequence>
<dbReference type="RefSeq" id="XP_007769821.1">
    <property type="nucleotide sequence ID" value="XM_007771631.1"/>
</dbReference>
<reference evidence="4" key="1">
    <citation type="journal article" date="2012" name="Science">
        <title>The Paleozoic origin of enzymatic lignin decomposition reconstructed from 31 fungal genomes.</title>
        <authorList>
            <person name="Floudas D."/>
            <person name="Binder M."/>
            <person name="Riley R."/>
            <person name="Barry K."/>
            <person name="Blanchette R.A."/>
            <person name="Henrissat B."/>
            <person name="Martinez A.T."/>
            <person name="Otillar R."/>
            <person name="Spatafora J.W."/>
            <person name="Yadav J.S."/>
            <person name="Aerts A."/>
            <person name="Benoit I."/>
            <person name="Boyd A."/>
            <person name="Carlson A."/>
            <person name="Copeland A."/>
            <person name="Coutinho P.M."/>
            <person name="de Vries R.P."/>
            <person name="Ferreira P."/>
            <person name="Findley K."/>
            <person name="Foster B."/>
            <person name="Gaskell J."/>
            <person name="Glotzer D."/>
            <person name="Gorecki P."/>
            <person name="Heitman J."/>
            <person name="Hesse C."/>
            <person name="Hori C."/>
            <person name="Igarashi K."/>
            <person name="Jurgens J.A."/>
            <person name="Kallen N."/>
            <person name="Kersten P."/>
            <person name="Kohler A."/>
            <person name="Kuees U."/>
            <person name="Kumar T.K.A."/>
            <person name="Kuo A."/>
            <person name="LaButti K."/>
            <person name="Larrondo L.F."/>
            <person name="Lindquist E."/>
            <person name="Ling A."/>
            <person name="Lombard V."/>
            <person name="Lucas S."/>
            <person name="Lundell T."/>
            <person name="Martin R."/>
            <person name="McLaughlin D.J."/>
            <person name="Morgenstern I."/>
            <person name="Morin E."/>
            <person name="Murat C."/>
            <person name="Nagy L.G."/>
            <person name="Nolan M."/>
            <person name="Ohm R.A."/>
            <person name="Patyshakuliyeva A."/>
            <person name="Rokas A."/>
            <person name="Ruiz-Duenas F.J."/>
            <person name="Sabat G."/>
            <person name="Salamov A."/>
            <person name="Samejima M."/>
            <person name="Schmutz J."/>
            <person name="Slot J.C."/>
            <person name="St John F."/>
            <person name="Stenlid J."/>
            <person name="Sun H."/>
            <person name="Sun S."/>
            <person name="Syed K."/>
            <person name="Tsang A."/>
            <person name="Wiebenga A."/>
            <person name="Young D."/>
            <person name="Pisabarro A."/>
            <person name="Eastwood D.C."/>
            <person name="Martin F."/>
            <person name="Cullen D."/>
            <person name="Grigoriev I.V."/>
            <person name="Hibbett D.S."/>
        </authorList>
    </citation>
    <scope>NUCLEOTIDE SEQUENCE [LARGE SCALE GENOMIC DNA]</scope>
    <source>
        <strain evidence="4">RWD-64-598 SS2</strain>
    </source>
</reference>
<keyword evidence="2" id="KW-0732">Signal</keyword>
<dbReference type="EMBL" id="JH711580">
    <property type="protein sequence ID" value="EIW79703.1"/>
    <property type="molecule type" value="Genomic_DNA"/>
</dbReference>
<dbReference type="Proteomes" id="UP000053558">
    <property type="component" value="Unassembled WGS sequence"/>
</dbReference>
<evidence type="ECO:0000313" key="4">
    <source>
        <dbReference type="Proteomes" id="UP000053558"/>
    </source>
</evidence>
<proteinExistence type="predicted"/>
<dbReference type="GeneID" id="19209190"/>
<feature type="region of interest" description="Disordered" evidence="1">
    <location>
        <begin position="49"/>
        <end position="86"/>
    </location>
</feature>
<evidence type="ECO:0008006" key="5">
    <source>
        <dbReference type="Google" id="ProtNLM"/>
    </source>
</evidence>
<evidence type="ECO:0000313" key="3">
    <source>
        <dbReference type="EMBL" id="EIW79703.1"/>
    </source>
</evidence>
<feature type="compositionally biased region" description="Basic and acidic residues" evidence="1">
    <location>
        <begin position="73"/>
        <end position="86"/>
    </location>
</feature>
<evidence type="ECO:0000256" key="2">
    <source>
        <dbReference type="SAM" id="SignalP"/>
    </source>
</evidence>
<comment type="caution">
    <text evidence="3">The sequence shown here is derived from an EMBL/GenBank/DDBJ whole genome shotgun (WGS) entry which is preliminary data.</text>
</comment>
<feature type="signal peptide" evidence="2">
    <location>
        <begin position="1"/>
        <end position="21"/>
    </location>
</feature>
<name>A0A5M3MKU1_CONPW</name>
<dbReference type="AlphaFoldDB" id="A0A5M3MKU1"/>
<feature type="chain" id="PRO_5024436958" description="CLASP N-terminal domain-containing protein" evidence="2">
    <location>
        <begin position="22"/>
        <end position="272"/>
    </location>
</feature>
<evidence type="ECO:0000256" key="1">
    <source>
        <dbReference type="SAM" id="MobiDB-lite"/>
    </source>
</evidence>
<dbReference type="KEGG" id="cput:CONPUDRAFT_74070"/>
<organism evidence="3 4">
    <name type="scientific">Coniophora puteana (strain RWD-64-598)</name>
    <name type="common">Brown rot fungus</name>
    <dbReference type="NCBI Taxonomy" id="741705"/>
    <lineage>
        <taxon>Eukaryota</taxon>
        <taxon>Fungi</taxon>
        <taxon>Dikarya</taxon>
        <taxon>Basidiomycota</taxon>
        <taxon>Agaricomycotina</taxon>
        <taxon>Agaricomycetes</taxon>
        <taxon>Agaricomycetidae</taxon>
        <taxon>Boletales</taxon>
        <taxon>Coniophorineae</taxon>
        <taxon>Coniophoraceae</taxon>
        <taxon>Coniophora</taxon>
    </lineage>
</organism>
<accession>A0A5M3MKU1</accession>